<dbReference type="AlphaFoldDB" id="A0A2K1IMS8"/>
<dbReference type="STRING" id="3218.A0A2K1IMS8"/>
<name>A0A2K1IMS8_PHYPA</name>
<organism evidence="1">
    <name type="scientific">Physcomitrium patens</name>
    <name type="common">Spreading-leaved earth moss</name>
    <name type="synonym">Physcomitrella patens</name>
    <dbReference type="NCBI Taxonomy" id="3218"/>
    <lineage>
        <taxon>Eukaryota</taxon>
        <taxon>Viridiplantae</taxon>
        <taxon>Streptophyta</taxon>
        <taxon>Embryophyta</taxon>
        <taxon>Bryophyta</taxon>
        <taxon>Bryophytina</taxon>
        <taxon>Bryopsida</taxon>
        <taxon>Funariidae</taxon>
        <taxon>Funariales</taxon>
        <taxon>Funariaceae</taxon>
        <taxon>Physcomitrium</taxon>
    </lineage>
</organism>
<protein>
    <submittedName>
        <fullName evidence="1 2">Uncharacterized protein</fullName>
    </submittedName>
</protein>
<keyword evidence="3" id="KW-1185">Reference proteome</keyword>
<dbReference type="InParanoid" id="A0A2K1IMS8"/>
<gene>
    <name evidence="1" type="ORF">PHYPA_026899</name>
</gene>
<proteinExistence type="predicted"/>
<evidence type="ECO:0000313" key="2">
    <source>
        <dbReference type="EnsemblPlants" id="Pp3c22_8760V3.1"/>
    </source>
</evidence>
<dbReference type="PaxDb" id="3218-PP1S12_89V6.1"/>
<accession>A0A2K1IMS8</accession>
<dbReference type="Proteomes" id="UP000006727">
    <property type="component" value="Chromosome 22"/>
</dbReference>
<reference evidence="2" key="3">
    <citation type="submission" date="2020-12" db="UniProtKB">
        <authorList>
            <consortium name="EnsemblPlants"/>
        </authorList>
    </citation>
    <scope>IDENTIFICATION</scope>
</reference>
<evidence type="ECO:0000313" key="1">
    <source>
        <dbReference type="EMBL" id="PNR30583.1"/>
    </source>
</evidence>
<sequence length="122" mass="13944">MDLVSLAILISCPRPSDLSVARTDLLFSGYLFTNQFGITSYEQALRGFRFPLVDLDGRELLTGSDPRKIIKPRLENDEGMPHYQRSSMKACYFARFNVELFGSAGLVPDRHLDRVKYKARRV</sequence>
<reference evidence="1 3" key="2">
    <citation type="journal article" date="2018" name="Plant J.">
        <title>The Physcomitrella patens chromosome-scale assembly reveals moss genome structure and evolution.</title>
        <authorList>
            <person name="Lang D."/>
            <person name="Ullrich K.K."/>
            <person name="Murat F."/>
            <person name="Fuchs J."/>
            <person name="Jenkins J."/>
            <person name="Haas F.B."/>
            <person name="Piednoel M."/>
            <person name="Gundlach H."/>
            <person name="Van Bel M."/>
            <person name="Meyberg R."/>
            <person name="Vives C."/>
            <person name="Morata J."/>
            <person name="Symeonidi A."/>
            <person name="Hiss M."/>
            <person name="Muchero W."/>
            <person name="Kamisugi Y."/>
            <person name="Saleh O."/>
            <person name="Blanc G."/>
            <person name="Decker E.L."/>
            <person name="van Gessel N."/>
            <person name="Grimwood J."/>
            <person name="Hayes R.D."/>
            <person name="Graham S.W."/>
            <person name="Gunter L.E."/>
            <person name="McDaniel S.F."/>
            <person name="Hoernstein S.N.W."/>
            <person name="Larsson A."/>
            <person name="Li F.W."/>
            <person name="Perroud P.F."/>
            <person name="Phillips J."/>
            <person name="Ranjan P."/>
            <person name="Rokshar D.S."/>
            <person name="Rothfels C.J."/>
            <person name="Schneider L."/>
            <person name="Shu S."/>
            <person name="Stevenson D.W."/>
            <person name="Thummler F."/>
            <person name="Tillich M."/>
            <person name="Villarreal Aguilar J.C."/>
            <person name="Widiez T."/>
            <person name="Wong G.K."/>
            <person name="Wymore A."/>
            <person name="Zhang Y."/>
            <person name="Zimmer A.D."/>
            <person name="Quatrano R.S."/>
            <person name="Mayer K.F.X."/>
            <person name="Goodstein D."/>
            <person name="Casacuberta J.M."/>
            <person name="Vandepoele K."/>
            <person name="Reski R."/>
            <person name="Cuming A.C."/>
            <person name="Tuskan G.A."/>
            <person name="Maumus F."/>
            <person name="Salse J."/>
            <person name="Schmutz J."/>
            <person name="Rensing S.A."/>
        </authorList>
    </citation>
    <scope>NUCLEOTIDE SEQUENCE [LARGE SCALE GENOMIC DNA]</scope>
    <source>
        <strain evidence="2 3">cv. Gransden 2004</strain>
    </source>
</reference>
<reference evidence="1 3" key="1">
    <citation type="journal article" date="2008" name="Science">
        <title>The Physcomitrella genome reveals evolutionary insights into the conquest of land by plants.</title>
        <authorList>
            <person name="Rensing S."/>
            <person name="Lang D."/>
            <person name="Zimmer A."/>
            <person name="Terry A."/>
            <person name="Salamov A."/>
            <person name="Shapiro H."/>
            <person name="Nishiyama T."/>
            <person name="Perroud P.-F."/>
            <person name="Lindquist E."/>
            <person name="Kamisugi Y."/>
            <person name="Tanahashi T."/>
            <person name="Sakakibara K."/>
            <person name="Fujita T."/>
            <person name="Oishi K."/>
            <person name="Shin-I T."/>
            <person name="Kuroki Y."/>
            <person name="Toyoda A."/>
            <person name="Suzuki Y."/>
            <person name="Hashimoto A."/>
            <person name="Yamaguchi K."/>
            <person name="Sugano A."/>
            <person name="Kohara Y."/>
            <person name="Fujiyama A."/>
            <person name="Anterola A."/>
            <person name="Aoki S."/>
            <person name="Ashton N."/>
            <person name="Barbazuk W.B."/>
            <person name="Barker E."/>
            <person name="Bennetzen J."/>
            <person name="Bezanilla M."/>
            <person name="Blankenship R."/>
            <person name="Cho S.H."/>
            <person name="Dutcher S."/>
            <person name="Estelle M."/>
            <person name="Fawcett J.A."/>
            <person name="Gundlach H."/>
            <person name="Hanada K."/>
            <person name="Heyl A."/>
            <person name="Hicks K.A."/>
            <person name="Hugh J."/>
            <person name="Lohr M."/>
            <person name="Mayer K."/>
            <person name="Melkozernov A."/>
            <person name="Murata T."/>
            <person name="Nelson D."/>
            <person name="Pils B."/>
            <person name="Prigge M."/>
            <person name="Reiss B."/>
            <person name="Renner T."/>
            <person name="Rombauts S."/>
            <person name="Rushton P."/>
            <person name="Sanderfoot A."/>
            <person name="Schween G."/>
            <person name="Shiu S.-H."/>
            <person name="Stueber K."/>
            <person name="Theodoulou F.L."/>
            <person name="Tu H."/>
            <person name="Van de Peer Y."/>
            <person name="Verrier P.J."/>
            <person name="Waters E."/>
            <person name="Wood A."/>
            <person name="Yang L."/>
            <person name="Cove D."/>
            <person name="Cuming A."/>
            <person name="Hasebe M."/>
            <person name="Lucas S."/>
            <person name="Mishler D.B."/>
            <person name="Reski R."/>
            <person name="Grigoriev I."/>
            <person name="Quatrano R.S."/>
            <person name="Boore J.L."/>
        </authorList>
    </citation>
    <scope>NUCLEOTIDE SEQUENCE [LARGE SCALE GENOMIC DNA]</scope>
    <source>
        <strain evidence="2 3">cv. Gransden 2004</strain>
    </source>
</reference>
<dbReference type="EnsemblPlants" id="Pp3c22_8760V3.1">
    <property type="protein sequence ID" value="Pp3c22_8760V3.1"/>
    <property type="gene ID" value="Pp3c22_8760"/>
</dbReference>
<evidence type="ECO:0000313" key="3">
    <source>
        <dbReference type="Proteomes" id="UP000006727"/>
    </source>
</evidence>
<dbReference type="EMBL" id="ABEU02000022">
    <property type="protein sequence ID" value="PNR30583.1"/>
    <property type="molecule type" value="Genomic_DNA"/>
</dbReference>
<dbReference type="Gramene" id="Pp3c22_8760V3.1">
    <property type="protein sequence ID" value="Pp3c22_8760V3.1"/>
    <property type="gene ID" value="Pp3c22_8760"/>
</dbReference>